<name>A0A1M7YVL0_9VIBR</name>
<accession>A0A1M7YVL0</accession>
<dbReference type="Proteomes" id="UP000184600">
    <property type="component" value="Unassembled WGS sequence"/>
</dbReference>
<feature type="domain" description="eCIS core" evidence="1">
    <location>
        <begin position="1"/>
        <end position="58"/>
    </location>
</feature>
<dbReference type="InterPro" id="IPR025295">
    <property type="entry name" value="eCIS_core_dom"/>
</dbReference>
<protein>
    <recommendedName>
        <fullName evidence="1">eCIS core domain-containing protein</fullName>
    </recommendedName>
</protein>
<sequence>MEKITGMNLQSVRVFYHSPKPAQVHAHAYAQGVNIYLAPGQEHHLPHELGHIIQQAKGMVQPTTQVNGVDVNDDPRLEGHATALGEAAVRVGY</sequence>
<dbReference type="STRING" id="1117707.VQ7734_02414"/>
<evidence type="ECO:0000313" key="2">
    <source>
        <dbReference type="EMBL" id="SHO56645.1"/>
    </source>
</evidence>
<dbReference type="EMBL" id="FRFG01000027">
    <property type="protein sequence ID" value="SHO56645.1"/>
    <property type="molecule type" value="Genomic_DNA"/>
</dbReference>
<organism evidence="2 3">
    <name type="scientific">Vibrio quintilis</name>
    <dbReference type="NCBI Taxonomy" id="1117707"/>
    <lineage>
        <taxon>Bacteria</taxon>
        <taxon>Pseudomonadati</taxon>
        <taxon>Pseudomonadota</taxon>
        <taxon>Gammaproteobacteria</taxon>
        <taxon>Vibrionales</taxon>
        <taxon>Vibrionaceae</taxon>
        <taxon>Vibrio</taxon>
    </lineage>
</organism>
<gene>
    <name evidence="2" type="ORF">VQ7734_02414</name>
</gene>
<dbReference type="Pfam" id="PF13699">
    <property type="entry name" value="eCIS_core"/>
    <property type="match status" value="1"/>
</dbReference>
<evidence type="ECO:0000259" key="1">
    <source>
        <dbReference type="Pfam" id="PF13699"/>
    </source>
</evidence>
<proteinExistence type="predicted"/>
<reference evidence="3" key="1">
    <citation type="submission" date="2016-12" db="EMBL/GenBank/DDBJ databases">
        <authorList>
            <person name="Rodrigo-Torres L."/>
            <person name="Arahal R.D."/>
            <person name="Lucena T."/>
        </authorList>
    </citation>
    <scope>NUCLEOTIDE SEQUENCE [LARGE SCALE GENOMIC DNA]</scope>
</reference>
<evidence type="ECO:0000313" key="3">
    <source>
        <dbReference type="Proteomes" id="UP000184600"/>
    </source>
</evidence>
<keyword evidence="3" id="KW-1185">Reference proteome</keyword>
<dbReference type="AlphaFoldDB" id="A0A1M7YVL0"/>